<comment type="subcellular location">
    <subcellularLocation>
        <location evidence="1">Membrane</location>
        <topology evidence="1">Multi-pass membrane protein</topology>
    </subcellularLocation>
</comment>
<evidence type="ECO:0000256" key="2">
    <source>
        <dbReference type="ARBA" id="ARBA00022448"/>
    </source>
</evidence>
<feature type="transmembrane region" description="Helical" evidence="6">
    <location>
        <begin position="154"/>
        <end position="175"/>
    </location>
</feature>
<evidence type="ECO:0000313" key="8">
    <source>
        <dbReference type="EMBL" id="PSK45381.1"/>
    </source>
</evidence>
<reference evidence="8 9" key="1">
    <citation type="submission" date="2017-05" db="EMBL/GenBank/DDBJ databases">
        <title>Draft genome sequence of Elsinoe australis.</title>
        <authorList>
            <person name="Cheng Q."/>
        </authorList>
    </citation>
    <scope>NUCLEOTIDE SEQUENCE [LARGE SCALE GENOMIC DNA]</scope>
    <source>
        <strain evidence="8 9">NL1</strain>
    </source>
</reference>
<sequence length="216" mass="22727">MTAGLSVGLDDNTRSVVAFELQRVPQRASEEAPPQLGGLPSDQDAAIPITYPENYRLVVITIGLTLSVFLAALDSTILATAIPSITSQFGSISNIAWYGSSYVITNTAFQSSWGKAYNYFPIKHTFLAAIAVFEAGNVISAVSKRSEVLILGRCVAGIGGGGVLTGSFVAIALSVRDQWRAAYMGLVGVTFGVASVAGPLMGGALVDGVGWRWCFW</sequence>
<keyword evidence="3 6" id="KW-0812">Transmembrane</keyword>
<dbReference type="PANTHER" id="PTHR23501">
    <property type="entry name" value="MAJOR FACILITATOR SUPERFAMILY"/>
    <property type="match status" value="1"/>
</dbReference>
<dbReference type="STRING" id="40998.A0A2P7ZB00"/>
<evidence type="ECO:0000256" key="1">
    <source>
        <dbReference type="ARBA" id="ARBA00004141"/>
    </source>
</evidence>
<dbReference type="GO" id="GO:0005886">
    <property type="term" value="C:plasma membrane"/>
    <property type="evidence" value="ECO:0007669"/>
    <property type="project" value="TreeGrafter"/>
</dbReference>
<keyword evidence="2" id="KW-0813">Transport</keyword>
<proteinExistence type="predicted"/>
<gene>
    <name evidence="8" type="ORF">B9Z65_2521</name>
</gene>
<evidence type="ECO:0000256" key="3">
    <source>
        <dbReference type="ARBA" id="ARBA00022692"/>
    </source>
</evidence>
<evidence type="ECO:0000256" key="6">
    <source>
        <dbReference type="SAM" id="Phobius"/>
    </source>
</evidence>
<keyword evidence="5 6" id="KW-0472">Membrane</keyword>
<dbReference type="SUPFAM" id="SSF103473">
    <property type="entry name" value="MFS general substrate transporter"/>
    <property type="match status" value="1"/>
</dbReference>
<evidence type="ECO:0000256" key="4">
    <source>
        <dbReference type="ARBA" id="ARBA00022989"/>
    </source>
</evidence>
<keyword evidence="4 6" id="KW-1133">Transmembrane helix</keyword>
<dbReference type="EMBL" id="NHZQ01000251">
    <property type="protein sequence ID" value="PSK45381.1"/>
    <property type="molecule type" value="Genomic_DNA"/>
</dbReference>
<dbReference type="InterPro" id="IPR020846">
    <property type="entry name" value="MFS_dom"/>
</dbReference>
<dbReference type="PRINTS" id="PR01035">
    <property type="entry name" value="TCRTETA"/>
</dbReference>
<comment type="caution">
    <text evidence="8">The sequence shown here is derived from an EMBL/GenBank/DDBJ whole genome shotgun (WGS) entry which is preliminary data.</text>
</comment>
<feature type="transmembrane region" description="Helical" evidence="6">
    <location>
        <begin position="181"/>
        <end position="206"/>
    </location>
</feature>
<feature type="transmembrane region" description="Helical" evidence="6">
    <location>
        <begin position="125"/>
        <end position="142"/>
    </location>
</feature>
<keyword evidence="9" id="KW-1185">Reference proteome</keyword>
<dbReference type="Pfam" id="PF07690">
    <property type="entry name" value="MFS_1"/>
    <property type="match status" value="1"/>
</dbReference>
<dbReference type="InterPro" id="IPR011701">
    <property type="entry name" value="MFS"/>
</dbReference>
<feature type="transmembrane region" description="Helical" evidence="6">
    <location>
        <begin position="57"/>
        <end position="83"/>
    </location>
</feature>
<dbReference type="PROSITE" id="PS50850">
    <property type="entry name" value="MFS"/>
    <property type="match status" value="1"/>
</dbReference>
<protein>
    <recommendedName>
        <fullName evidence="7">Major facilitator superfamily (MFS) profile domain-containing protein</fullName>
    </recommendedName>
</protein>
<dbReference type="Gene3D" id="1.20.1720.10">
    <property type="entry name" value="Multidrug resistance protein D"/>
    <property type="match status" value="1"/>
</dbReference>
<dbReference type="GO" id="GO:0022857">
    <property type="term" value="F:transmembrane transporter activity"/>
    <property type="evidence" value="ECO:0007669"/>
    <property type="project" value="InterPro"/>
</dbReference>
<feature type="domain" description="Major facilitator superfamily (MFS) profile" evidence="7">
    <location>
        <begin position="60"/>
        <end position="216"/>
    </location>
</feature>
<organism evidence="8 9">
    <name type="scientific">Elsinoe australis</name>
    <dbReference type="NCBI Taxonomy" id="40998"/>
    <lineage>
        <taxon>Eukaryota</taxon>
        <taxon>Fungi</taxon>
        <taxon>Dikarya</taxon>
        <taxon>Ascomycota</taxon>
        <taxon>Pezizomycotina</taxon>
        <taxon>Dothideomycetes</taxon>
        <taxon>Dothideomycetidae</taxon>
        <taxon>Myriangiales</taxon>
        <taxon>Elsinoaceae</taxon>
        <taxon>Elsinoe</taxon>
    </lineage>
</organism>
<name>A0A2P7ZB00_9PEZI</name>
<dbReference type="InterPro" id="IPR001958">
    <property type="entry name" value="Tet-R_TetA/multi-R_MdtG-like"/>
</dbReference>
<dbReference type="InterPro" id="IPR036259">
    <property type="entry name" value="MFS_trans_sf"/>
</dbReference>
<dbReference type="PANTHER" id="PTHR23501:SF177">
    <property type="entry name" value="MAJOR FACILITATOR SUPERFAMILY (MFS) PROFILE DOMAIN-CONTAINING PROTEIN-RELATED"/>
    <property type="match status" value="1"/>
</dbReference>
<dbReference type="AlphaFoldDB" id="A0A2P7ZB00"/>
<accession>A0A2P7ZB00</accession>
<evidence type="ECO:0000256" key="5">
    <source>
        <dbReference type="ARBA" id="ARBA00023136"/>
    </source>
</evidence>
<dbReference type="OrthoDB" id="10021397at2759"/>
<evidence type="ECO:0000313" key="9">
    <source>
        <dbReference type="Proteomes" id="UP000243723"/>
    </source>
</evidence>
<dbReference type="Proteomes" id="UP000243723">
    <property type="component" value="Unassembled WGS sequence"/>
</dbReference>
<evidence type="ECO:0000259" key="7">
    <source>
        <dbReference type="PROSITE" id="PS50850"/>
    </source>
</evidence>